<dbReference type="Proteomes" id="UP001652660">
    <property type="component" value="Chromosome 10c"/>
</dbReference>
<evidence type="ECO:0000259" key="3">
    <source>
        <dbReference type="Pfam" id="PF23571"/>
    </source>
</evidence>
<dbReference type="RefSeq" id="XP_027092859.1">
    <property type="nucleotide sequence ID" value="XM_027237058.2"/>
</dbReference>
<accession>A0A6P6UQN7</accession>
<dbReference type="AlphaFoldDB" id="A0A6P6UQN7"/>
<organism evidence="5 6">
    <name type="scientific">Coffea arabica</name>
    <name type="common">Arabian coffee</name>
    <dbReference type="NCBI Taxonomy" id="13443"/>
    <lineage>
        <taxon>Eukaryota</taxon>
        <taxon>Viridiplantae</taxon>
        <taxon>Streptophyta</taxon>
        <taxon>Embryophyta</taxon>
        <taxon>Tracheophyta</taxon>
        <taxon>Spermatophyta</taxon>
        <taxon>Magnoliopsida</taxon>
        <taxon>eudicotyledons</taxon>
        <taxon>Gunneridae</taxon>
        <taxon>Pentapetalae</taxon>
        <taxon>asterids</taxon>
        <taxon>lamiids</taxon>
        <taxon>Gentianales</taxon>
        <taxon>Rubiaceae</taxon>
        <taxon>Ixoroideae</taxon>
        <taxon>Gardenieae complex</taxon>
        <taxon>Bertiereae - Coffeeae clade</taxon>
        <taxon>Coffeeae</taxon>
        <taxon>Coffea</taxon>
    </lineage>
</organism>
<dbReference type="Pfam" id="PF03321">
    <property type="entry name" value="GH3"/>
    <property type="match status" value="1"/>
</dbReference>
<dbReference type="InterPro" id="IPR055377">
    <property type="entry name" value="GH3_M"/>
</dbReference>
<evidence type="ECO:0000256" key="1">
    <source>
        <dbReference type="ARBA" id="ARBA00008068"/>
    </source>
</evidence>
<reference evidence="6" key="2">
    <citation type="submission" date="2025-08" db="UniProtKB">
        <authorList>
            <consortium name="RefSeq"/>
        </authorList>
    </citation>
    <scope>IDENTIFICATION</scope>
    <source>
        <tissue evidence="6">Leaves</tissue>
    </source>
</reference>
<evidence type="ECO:0000313" key="6">
    <source>
        <dbReference type="RefSeq" id="XP_027092859.1"/>
    </source>
</evidence>
<dbReference type="GO" id="GO:0016881">
    <property type="term" value="F:acid-amino acid ligase activity"/>
    <property type="evidence" value="ECO:0007669"/>
    <property type="project" value="TreeGrafter"/>
</dbReference>
<gene>
    <name evidence="6" type="primary">LOC113713345</name>
</gene>
<dbReference type="Pfam" id="PF23572">
    <property type="entry name" value="GH3_C"/>
    <property type="match status" value="1"/>
</dbReference>
<keyword evidence="5" id="KW-1185">Reference proteome</keyword>
<reference evidence="5" key="1">
    <citation type="journal article" date="2025" name="Foods">
        <title>Unveiling the Microbial Signatures of Arabica Coffee Cherries: Insights into Ripeness Specific Diversity, Functional Traits, and Implications for Quality and Safety.</title>
        <authorList>
            <consortium name="RefSeq"/>
            <person name="Tenea G.N."/>
            <person name="Cifuentes V."/>
            <person name="Reyes P."/>
            <person name="Cevallos-Vallejos M."/>
        </authorList>
    </citation>
    <scope>NUCLEOTIDE SEQUENCE [LARGE SCALE GENOMIC DNA]</scope>
</reference>
<dbReference type="InterPro" id="IPR055378">
    <property type="entry name" value="GH3_C"/>
</dbReference>
<dbReference type="GeneID" id="113713345"/>
<evidence type="ECO:0000256" key="2">
    <source>
        <dbReference type="ARBA" id="ARBA00022598"/>
    </source>
</evidence>
<evidence type="ECO:0000313" key="5">
    <source>
        <dbReference type="Proteomes" id="UP001652660"/>
    </source>
</evidence>
<evidence type="ECO:0000259" key="4">
    <source>
        <dbReference type="Pfam" id="PF23572"/>
    </source>
</evidence>
<dbReference type="InterPro" id="IPR004993">
    <property type="entry name" value="GH3"/>
</dbReference>
<protein>
    <submittedName>
        <fullName evidence="6">Indole-3-acetic acid-amido synthetase GH3.17-like</fullName>
    </submittedName>
</protein>
<name>A0A6P6UQN7_COFAR</name>
<feature type="domain" description="GH3 C-terminal" evidence="4">
    <location>
        <begin position="453"/>
        <end position="574"/>
    </location>
</feature>
<dbReference type="PANTHER" id="PTHR31901">
    <property type="entry name" value="GH3 DOMAIN-CONTAINING PROTEIN"/>
    <property type="match status" value="1"/>
</dbReference>
<keyword evidence="2" id="KW-0436">Ligase</keyword>
<dbReference type="PANTHER" id="PTHR31901:SF33">
    <property type="entry name" value="INDOLE-3-ACETIC ACID-AMIDO SYNTHETASE GH3.17"/>
    <property type="match status" value="1"/>
</dbReference>
<comment type="similarity">
    <text evidence="1">Belongs to the IAA-amido conjugating enzyme family.</text>
</comment>
<proteinExistence type="inferred from homology"/>
<dbReference type="Pfam" id="PF23571">
    <property type="entry name" value="GH3_M"/>
    <property type="match status" value="1"/>
</dbReference>
<sequence length="600" mass="67600">MPLPALDSTDSEAILELLEKVTADASQIQDELLEEILTTNANTQYLKGFLNGYSNKQLFKKAVPVVEYQDIEPFVDRIANGESSHLISAHPITELLLSSGTSGGKRKAIPTTAEEPRRRAFYASLTATILNKHIEFWNQGKQMNFRFIMPEMTTLGGLAVTNAVSSNFRRSRMQNRSNCWNNDTSPDEVILCQDIKQSMYCQLVCGLVQRDAVVRIGTTYASGFLRVIKFLEEHWQELCSNIKTGHISDWIIDPGCQKAVSSILSQQMPCLADSIEIECRSGSWGGIVKRLWPRTKCIEVVSTGTMTQYIPNLEFYCGGVPLVSMYYAASEGFFGLNLKPLSDPYNVSYTLVPWMAYYEFLPLGHKQSTTQEHSQDNDTNCMSTLGELVDLVNVQIGQQYELVVTTFTGLYRYRVGDVLMVTDFHNNTPQFKVVQRRNVVLSIDLDKTTEEGLLKAVSKAMQILEPLGYLLTDYSSYADMSSFPGHYVLFWELQMRENAGIAAVLERVQMEGCCNVVEESLDGMYKTLRRRSNVIDRLEIRVVKRGTFDGLMDLFLSEGASLNQYKTPKSIKSEKAIQFLNSMVVETFFSRVLPAFPPTG</sequence>
<feature type="domain" description="GH3 middle" evidence="3">
    <location>
        <begin position="349"/>
        <end position="436"/>
    </location>
</feature>
<dbReference type="OrthoDB" id="10004661at2759"/>
<dbReference type="GO" id="GO:0005737">
    <property type="term" value="C:cytoplasm"/>
    <property type="evidence" value="ECO:0007669"/>
    <property type="project" value="TreeGrafter"/>
</dbReference>